<name>A0A0C9X3K3_9AGAR</name>
<evidence type="ECO:0008006" key="3">
    <source>
        <dbReference type="Google" id="ProtNLM"/>
    </source>
</evidence>
<dbReference type="Proteomes" id="UP000054477">
    <property type="component" value="Unassembled WGS sequence"/>
</dbReference>
<dbReference type="AlphaFoldDB" id="A0A0C9X3K3"/>
<sequence>MTINKSQGQSVNHVGIDARSAVFTHGQFYIIWDDQLPNPVTKNIVYPEVLLD</sequence>
<proteinExistence type="predicted"/>
<protein>
    <recommendedName>
        <fullName evidence="3">ATP-dependent DNA helicase</fullName>
    </recommendedName>
</protein>
<gene>
    <name evidence="1" type="ORF">K443DRAFT_656401</name>
</gene>
<dbReference type="STRING" id="1095629.A0A0C9X3K3"/>
<accession>A0A0C9X3K3</accession>
<reference evidence="2" key="2">
    <citation type="submission" date="2015-01" db="EMBL/GenBank/DDBJ databases">
        <title>Evolutionary Origins and Diversification of the Mycorrhizal Mutualists.</title>
        <authorList>
            <consortium name="DOE Joint Genome Institute"/>
            <consortium name="Mycorrhizal Genomics Consortium"/>
            <person name="Kohler A."/>
            <person name="Kuo A."/>
            <person name="Nagy L.G."/>
            <person name="Floudas D."/>
            <person name="Copeland A."/>
            <person name="Barry K.W."/>
            <person name="Cichocki N."/>
            <person name="Veneault-Fourrey C."/>
            <person name="LaButti K."/>
            <person name="Lindquist E.A."/>
            <person name="Lipzen A."/>
            <person name="Lundell T."/>
            <person name="Morin E."/>
            <person name="Murat C."/>
            <person name="Riley R."/>
            <person name="Ohm R."/>
            <person name="Sun H."/>
            <person name="Tunlid A."/>
            <person name="Henrissat B."/>
            <person name="Grigoriev I.V."/>
            <person name="Hibbett D.S."/>
            <person name="Martin F."/>
        </authorList>
    </citation>
    <scope>NUCLEOTIDE SEQUENCE [LARGE SCALE GENOMIC DNA]</scope>
    <source>
        <strain evidence="2">LaAM-08-1</strain>
    </source>
</reference>
<reference evidence="1 2" key="1">
    <citation type="submission" date="2014-04" db="EMBL/GenBank/DDBJ databases">
        <authorList>
            <consortium name="DOE Joint Genome Institute"/>
            <person name="Kuo A."/>
            <person name="Kohler A."/>
            <person name="Nagy L.G."/>
            <person name="Floudas D."/>
            <person name="Copeland A."/>
            <person name="Barry K.W."/>
            <person name="Cichocki N."/>
            <person name="Veneault-Fourrey C."/>
            <person name="LaButti K."/>
            <person name="Lindquist E.A."/>
            <person name="Lipzen A."/>
            <person name="Lundell T."/>
            <person name="Morin E."/>
            <person name="Murat C."/>
            <person name="Sun H."/>
            <person name="Tunlid A."/>
            <person name="Henrissat B."/>
            <person name="Grigoriev I.V."/>
            <person name="Hibbett D.S."/>
            <person name="Martin F."/>
            <person name="Nordberg H.P."/>
            <person name="Cantor M.N."/>
            <person name="Hua S.X."/>
        </authorList>
    </citation>
    <scope>NUCLEOTIDE SEQUENCE [LARGE SCALE GENOMIC DNA]</scope>
    <source>
        <strain evidence="1 2">LaAM-08-1</strain>
    </source>
</reference>
<dbReference type="OrthoDB" id="3353471at2759"/>
<evidence type="ECO:0000313" key="2">
    <source>
        <dbReference type="Proteomes" id="UP000054477"/>
    </source>
</evidence>
<organism evidence="1 2">
    <name type="scientific">Laccaria amethystina LaAM-08-1</name>
    <dbReference type="NCBI Taxonomy" id="1095629"/>
    <lineage>
        <taxon>Eukaryota</taxon>
        <taxon>Fungi</taxon>
        <taxon>Dikarya</taxon>
        <taxon>Basidiomycota</taxon>
        <taxon>Agaricomycotina</taxon>
        <taxon>Agaricomycetes</taxon>
        <taxon>Agaricomycetidae</taxon>
        <taxon>Agaricales</taxon>
        <taxon>Agaricineae</taxon>
        <taxon>Hydnangiaceae</taxon>
        <taxon>Laccaria</taxon>
    </lineage>
</organism>
<evidence type="ECO:0000313" key="1">
    <source>
        <dbReference type="EMBL" id="KIJ91117.1"/>
    </source>
</evidence>
<dbReference type="EMBL" id="KN839053">
    <property type="protein sequence ID" value="KIJ91117.1"/>
    <property type="molecule type" value="Genomic_DNA"/>
</dbReference>
<dbReference type="HOGENOM" id="CLU_001324_11_1_1"/>
<keyword evidence="2" id="KW-1185">Reference proteome</keyword>